<proteinExistence type="predicted"/>
<reference evidence="1" key="1">
    <citation type="submission" date="2019-08" db="EMBL/GenBank/DDBJ databases">
        <authorList>
            <person name="Kucharzyk K."/>
            <person name="Murdoch R.W."/>
            <person name="Higgins S."/>
            <person name="Loffler F."/>
        </authorList>
    </citation>
    <scope>NUCLEOTIDE SEQUENCE</scope>
</reference>
<organism evidence="1">
    <name type="scientific">bioreactor metagenome</name>
    <dbReference type="NCBI Taxonomy" id="1076179"/>
    <lineage>
        <taxon>unclassified sequences</taxon>
        <taxon>metagenomes</taxon>
        <taxon>ecological metagenomes</taxon>
    </lineage>
</organism>
<name>A0A645FD29_9ZZZZ</name>
<gene>
    <name evidence="1" type="ORF">SDC9_159158</name>
</gene>
<accession>A0A645FD29</accession>
<comment type="caution">
    <text evidence="1">The sequence shown here is derived from an EMBL/GenBank/DDBJ whole genome shotgun (WGS) entry which is preliminary data.</text>
</comment>
<dbReference type="AlphaFoldDB" id="A0A645FD29"/>
<evidence type="ECO:0000313" key="1">
    <source>
        <dbReference type="EMBL" id="MPN11850.1"/>
    </source>
</evidence>
<sequence length="166" mass="18419">MPLAAFHGLAHPRQRRVHGIGLCQCLALDHAPHAIDVDDGRHAGHGHRYALVGLVYQQTFLGQHAEHLAQGVARNIQRFAECCFGQSLARAQHALDQLAAYFFGDAFGQVLDLCCDFHGIPFWLSPECSHRSVDSEKFKRMVRPRVCSITKSICSANNFICGINLN</sequence>
<dbReference type="EMBL" id="VSSQ01058120">
    <property type="protein sequence ID" value="MPN11850.1"/>
    <property type="molecule type" value="Genomic_DNA"/>
</dbReference>
<protein>
    <submittedName>
        <fullName evidence="1">Uncharacterized protein</fullName>
    </submittedName>
</protein>